<sequence>MTDYSSTEPSTAGPRSPLFGTATFSTLSATQTPRSPSYLSSTQRSLTPTPSSYDSDDVSSGRQMRRINVSPTPSRSSYTYTYADEDSYADEHEVAASLNMIDDELDDAITSWSGGPSPYTSSTTPVDSSLTQTPLDFYSSSSTLLDRDRRVLSTISEHTENVSSRPVSFAQSAGQSGSRPVTLYSTASGEHRRSATLADILLPTSHVRASTEPDAREATPRREVIAAPGRVGQLVASFEQVSSPGYLQGHTRTVSAPSGPRSPSPYTSTSQAMPTLSFTNPSTGYGYGTTTGYTTTGYGSTTGYSGTAGYTYSSRPSSPTKSRSGSSVGSSMYSPPRGAPTSMSADSRLPPSTYTRSTTTGTGTGTYTTTTGYTGTATDTVTNTLSNTNTFTTLSGTITGTPTASSLRRPQTSPRSPLSSVRNIVAAWKERTPSLNKSSRAALSTSTSPPEAGGSGEGLFSMRRRAERGSQRLRGRAMGNRRGSGSEVSAGPSGPRSPRSGTATQSTPFDLSELGQLASVEGNQEPSRIGELWYLNVHGSEPYRWQRCQALLYPHMLLLSWIAPGGGRGIVTLDLLNCTEVRSAPSPTHREASDDVGTIAAQDQSREAVDQAEAELAQILSPFHLLYTDGVERLGAESPRERVRWVNAIWETLNRSVTAPDRSNTGSPAGSIRTIRSFVSSSSTRSGSASGSASTTYRPPFDSIPDMSDLHSLSGSSGVSRRRSLVSGHHTRTIDDSVVSGQTYIYPGDRRVIGPSRSSSLRRTTSLTDLDAAFDSALQRRREAQPGLGFAMGLVGLASDGSPVTVSSGPRLGRDVQITPPPSRPRSRVRPSSSESSSYISDEAFFSAPGSGGTRTQTSSFYSSSSFTHNLTSTADGTFTTKTAGLASDTLDLSSGSGTQIVPDTLSYRGTDSASMLGDSHSESTPYTTSSLSRSGGMRRHSRASTRSYSTTDYTHTDSISDKENTNSYTYGSRSTTPGRFTSEMSTLESYDYTASRSTSRTPTRSYTTSRTPSQLEDEPSEVEELEERALSSHSSEEYATAKSPATSYMSLPTIPSLVDYSTEYETAPKCPTEKSLTEFETAEVCETEPQSEYVTCDLCGSDILSEYNTAECHCLKAKTVEIESVEGEEEEEEEISIRVPSPIPTIPSSATGEEDLSSELEYEEVKPENIPLPLSTYSPSEISGISSPLMSEAPSPSTPEPPTPSLTETSSIPGPSDIGVPEPEISISVSTISTPTESSVTPTSSSELTPTIPSSTIGPQPSFASPSIPESMWAAETDESYESSMLRASPSVQSMALPEGLDTSFETSFLRPSASVMTSEASSLLTPITEESSVTPSVPIISTRSSSATPTPSTVSPLPSVPSPTPVSSERSVTSLTRTPSSVSTVSSVSMSSSIFYPRSLFEVPPPDFDDISTEPSLLSTAREPSERAPSPRGIPLPPSPSMSMSAPSVPISVSVTTPEGTTPSIHSLLETVPSVEGEPIRGTPPSHILTHDVNRILQYLYEINSMRTDVDHDIMNNIRDIRDELMDISDHIRAVPEPQPQPYPPIEHEEQPEPREVYEMEDAPPPVPEKEPSSVGTVESVRSQRLRDAPTPVVGPRLRPVEEPHRIAIPLTPPPMQARMSSPESISESMSFLSSHHSDDLSLLESESYPIQPGSPSWSSSSPSSSGSPTSVSSSVSARQRGVTQSLTVSDVSSESSVSRSASPLQMPDRGAVSPSLSSVSSGTARPIPAVTLSHLRDLLDGLRDQHHGLLDNQRSTHHMLGELLQRRAHDDVETRERVRRLEEMVQMLLDIAQRGPERAAPAPAPPPQPARSEVLESEVSSDSSSYLDRLQRFREEADRGRHDILPIHMPTPGRPGPSFDEQLAQILATGPAPAHHPIQPPPELVPLVYRPGPRGGRMRSPSPTFETDLPTRSASVPLVEPVRFEPRPRPVPRMARPARRPGAPPSTADSFVPPVIPTTGRPTSTRPDSIDFEREVRNLRAARQGAQPGAPPPGTFVPSTQRGTVPQRAPTAPPDLAGREARGGPDRWYTPRRPPTGEAPAGPAEPIIPPPGQYMADGGSAQGVPPAPTILQVPTFDDILALLRENRHAQVATIDQQREMMRYLRGLNEWLERDVRDRQDEMRSVTERIRELNNLVEQLMQGGRPAEGVQMQAPGVGVPPPPTIITSGPGMVQPPPPTVVMQPAPGQPLPPGFVPHGQMHAPVIPSPPEGYGAPGGFMPDVGGYSGPRIPMPVPQVPVIPRQDTGRRTHMRPPQHGDHDDEVFIPGPPSESEPSSSSSSGGLYSDGGEEQHPQFTIIPPPGHQRPVTDLHDPTVVPLPASRYESSRPSSPRSDRYEMQPTVIRDESHSPYQVPPPIHIHTDAPRVGSPRHPDLQQPTVIPPPPVVVTVPQHEGEGSQQMQHPPIIIQPPSMGAMHEIQEVVDIRILRIPKEMTAVDVEGQGLLLTSIYLAVALAPDRPLAMQYQDKLPLSLLPKLLQERVTDPHQWLSRRVAVAPAPALLTMIVVTMIEMAVVVTLQDIMTTVIVLRAGVAIMVVDIHDLRNGSLREDMLTVEAILAHLVATLVPLAVILALLIASLVPLDATLLNETVLIHHPVAPRRAMSLLAEPELEVGDLVHVPQPS</sequence>
<comment type="caution">
    <text evidence="5">The sequence shown here is derived from an EMBL/GenBank/DDBJ whole genome shotgun (WGS) entry which is preliminary data.</text>
</comment>
<dbReference type="STRING" id="92696.A0A4R0RA28"/>
<feature type="coiled-coil region" evidence="1">
    <location>
        <begin position="2118"/>
        <end position="2145"/>
    </location>
</feature>
<feature type="compositionally biased region" description="Polar residues" evidence="2">
    <location>
        <begin position="923"/>
        <end position="934"/>
    </location>
</feature>
<feature type="compositionally biased region" description="Polar residues" evidence="2">
    <location>
        <begin position="433"/>
        <end position="449"/>
    </location>
</feature>
<feature type="region of interest" description="Disordered" evidence="2">
    <location>
        <begin position="310"/>
        <end position="371"/>
    </location>
</feature>
<feature type="region of interest" description="Disordered" evidence="2">
    <location>
        <begin position="1126"/>
        <end position="1272"/>
    </location>
</feature>
<proteinExistence type="predicted"/>
<feature type="region of interest" description="Disordered" evidence="2">
    <location>
        <begin position="1557"/>
        <end position="1727"/>
    </location>
</feature>
<feature type="region of interest" description="Disordered" evidence="2">
    <location>
        <begin position="802"/>
        <end position="858"/>
    </location>
</feature>
<feature type="region of interest" description="Disordered" evidence="2">
    <location>
        <begin position="1"/>
        <end position="81"/>
    </location>
</feature>
<keyword evidence="3" id="KW-0812">Transmembrane</keyword>
<feature type="transmembrane region" description="Helical" evidence="3">
    <location>
        <begin position="2558"/>
        <end position="2581"/>
    </location>
</feature>
<evidence type="ECO:0000256" key="1">
    <source>
        <dbReference type="SAM" id="Coils"/>
    </source>
</evidence>
<feature type="compositionally biased region" description="Acidic residues" evidence="2">
    <location>
        <begin position="1126"/>
        <end position="1135"/>
    </location>
</feature>
<evidence type="ECO:0000259" key="4">
    <source>
        <dbReference type="SMART" id="SM00233"/>
    </source>
</evidence>
<feature type="compositionally biased region" description="Low complexity" evidence="2">
    <location>
        <begin position="70"/>
        <end position="81"/>
    </location>
</feature>
<feature type="compositionally biased region" description="Low complexity" evidence="2">
    <location>
        <begin position="996"/>
        <end position="1015"/>
    </location>
</feature>
<feature type="compositionally biased region" description="Basic and acidic residues" evidence="2">
    <location>
        <begin position="955"/>
        <end position="965"/>
    </location>
</feature>
<keyword evidence="1" id="KW-0175">Coiled coil</keyword>
<dbReference type="Proteomes" id="UP000292702">
    <property type="component" value="Unassembled WGS sequence"/>
</dbReference>
<feature type="transmembrane region" description="Helical" evidence="3">
    <location>
        <begin position="2495"/>
        <end position="2515"/>
    </location>
</feature>
<feature type="compositionally biased region" description="Low complexity" evidence="2">
    <location>
        <begin position="1715"/>
        <end position="1724"/>
    </location>
</feature>
<protein>
    <recommendedName>
        <fullName evidence="4">PH domain-containing protein</fullName>
    </recommendedName>
</protein>
<feature type="compositionally biased region" description="Polar residues" evidence="2">
    <location>
        <begin position="1176"/>
        <end position="1190"/>
    </location>
</feature>
<feature type="region of interest" description="Disordered" evidence="2">
    <location>
        <begin position="1874"/>
        <end position="2047"/>
    </location>
</feature>
<feature type="region of interest" description="Disordered" evidence="2">
    <location>
        <begin position="1326"/>
        <end position="1385"/>
    </location>
</feature>
<feature type="region of interest" description="Disordered" evidence="2">
    <location>
        <begin position="393"/>
        <end position="420"/>
    </location>
</feature>
<feature type="compositionally biased region" description="Low complexity" evidence="2">
    <location>
        <begin position="1367"/>
        <end position="1385"/>
    </location>
</feature>
<reference evidence="5 6" key="1">
    <citation type="submission" date="2018-11" db="EMBL/GenBank/DDBJ databases">
        <title>Genome assembly of Steccherinum ochraceum LE-BIN_3174, the white-rot fungus of the Steccherinaceae family (The Residual Polyporoid clade, Polyporales, Basidiomycota).</title>
        <authorList>
            <person name="Fedorova T.V."/>
            <person name="Glazunova O.A."/>
            <person name="Landesman E.O."/>
            <person name="Moiseenko K.V."/>
            <person name="Psurtseva N.V."/>
            <person name="Savinova O.S."/>
            <person name="Shakhova N.V."/>
            <person name="Tyazhelova T.V."/>
            <person name="Vasina D.V."/>
        </authorList>
    </citation>
    <scope>NUCLEOTIDE SEQUENCE [LARGE SCALE GENOMIC DNA]</scope>
    <source>
        <strain evidence="5 6">LE-BIN_3174</strain>
    </source>
</reference>
<feature type="compositionally biased region" description="Polar residues" evidence="2">
    <location>
        <begin position="22"/>
        <end position="62"/>
    </location>
</feature>
<feature type="compositionally biased region" description="Low complexity" evidence="2">
    <location>
        <begin position="1343"/>
        <end position="1359"/>
    </location>
</feature>
<feature type="compositionally biased region" description="Low complexity" evidence="2">
    <location>
        <begin position="1222"/>
        <end position="1258"/>
    </location>
</feature>
<dbReference type="InterPro" id="IPR001849">
    <property type="entry name" value="PH_domain"/>
</dbReference>
<feature type="compositionally biased region" description="Low complexity" evidence="2">
    <location>
        <begin position="353"/>
        <end position="371"/>
    </location>
</feature>
<gene>
    <name evidence="5" type="ORF">EIP91_005194</name>
</gene>
<feature type="domain" description="PH" evidence="4">
    <location>
        <begin position="526"/>
        <end position="656"/>
    </location>
</feature>
<feature type="compositionally biased region" description="Low complexity" evidence="2">
    <location>
        <begin position="1820"/>
        <end position="1830"/>
    </location>
</feature>
<dbReference type="OrthoDB" id="2507336at2759"/>
<dbReference type="EMBL" id="RWJN01000287">
    <property type="protein sequence ID" value="TCD63586.1"/>
    <property type="molecule type" value="Genomic_DNA"/>
</dbReference>
<feature type="compositionally biased region" description="Low complexity" evidence="2">
    <location>
        <begin position="2323"/>
        <end position="2333"/>
    </location>
</feature>
<feature type="region of interest" description="Disordered" evidence="2">
    <location>
        <begin position="1799"/>
        <end position="1830"/>
    </location>
</feature>
<feature type="transmembrane region" description="Helical" evidence="3">
    <location>
        <begin position="2522"/>
        <end position="2538"/>
    </location>
</feature>
<feature type="region of interest" description="Disordered" evidence="2">
    <location>
        <begin position="432"/>
        <end position="510"/>
    </location>
</feature>
<keyword evidence="6" id="KW-1185">Reference proteome</keyword>
<feature type="compositionally biased region" description="Polar residues" evidence="2">
    <location>
        <begin position="1"/>
        <end position="10"/>
    </location>
</feature>
<name>A0A4R0RA28_9APHY</name>
<feature type="compositionally biased region" description="Basic and acidic residues" evidence="2">
    <location>
        <begin position="1971"/>
        <end position="1981"/>
    </location>
</feature>
<feature type="compositionally biased region" description="Polar residues" evidence="2">
    <location>
        <begin position="404"/>
        <end position="420"/>
    </location>
</feature>
<feature type="compositionally biased region" description="Polar residues" evidence="2">
    <location>
        <begin position="264"/>
        <end position="281"/>
    </location>
</feature>
<feature type="region of interest" description="Disordered" evidence="2">
    <location>
        <begin position="243"/>
        <end position="283"/>
    </location>
</feature>
<feature type="compositionally biased region" description="Polar residues" evidence="2">
    <location>
        <begin position="966"/>
        <end position="995"/>
    </location>
</feature>
<feature type="compositionally biased region" description="Low complexity" evidence="2">
    <location>
        <begin position="671"/>
        <end position="698"/>
    </location>
</feature>
<feature type="compositionally biased region" description="Basic residues" evidence="2">
    <location>
        <begin position="462"/>
        <end position="475"/>
    </location>
</feature>
<feature type="region of interest" description="Disordered" evidence="2">
    <location>
        <begin position="1408"/>
        <end position="1449"/>
    </location>
</feature>
<accession>A0A4R0RA28</accession>
<feature type="region of interest" description="Disordered" evidence="2">
    <location>
        <begin position="888"/>
        <end position="907"/>
    </location>
</feature>
<feature type="compositionally biased region" description="Low complexity" evidence="2">
    <location>
        <begin position="710"/>
        <end position="719"/>
    </location>
</feature>
<keyword evidence="3" id="KW-1133">Transmembrane helix</keyword>
<dbReference type="SUPFAM" id="SSF50729">
    <property type="entry name" value="PH domain-like"/>
    <property type="match status" value="1"/>
</dbReference>
<evidence type="ECO:0000256" key="2">
    <source>
        <dbReference type="SAM" id="MobiDB-lite"/>
    </source>
</evidence>
<feature type="compositionally biased region" description="Polar residues" evidence="2">
    <location>
        <begin position="891"/>
        <end position="907"/>
    </location>
</feature>
<feature type="compositionally biased region" description="Low complexity" evidence="2">
    <location>
        <begin position="2274"/>
        <end position="2285"/>
    </location>
</feature>
<feature type="compositionally biased region" description="Acidic residues" evidence="2">
    <location>
        <begin position="1153"/>
        <end position="1163"/>
    </location>
</feature>
<keyword evidence="3" id="KW-0472">Membrane</keyword>
<dbReference type="SMART" id="SM00233">
    <property type="entry name" value="PH"/>
    <property type="match status" value="1"/>
</dbReference>
<feature type="compositionally biased region" description="Polar residues" evidence="2">
    <location>
        <begin position="1326"/>
        <end position="1337"/>
    </location>
</feature>
<feature type="region of interest" description="Disordered" evidence="2">
    <location>
        <begin position="912"/>
        <end position="1022"/>
    </location>
</feature>
<feature type="compositionally biased region" description="Polar residues" evidence="2">
    <location>
        <begin position="658"/>
        <end position="668"/>
    </location>
</feature>
<feature type="compositionally biased region" description="Low complexity" evidence="2">
    <location>
        <begin position="1622"/>
        <end position="1679"/>
    </location>
</feature>
<evidence type="ECO:0000256" key="3">
    <source>
        <dbReference type="SAM" id="Phobius"/>
    </source>
</evidence>
<evidence type="ECO:0000313" key="5">
    <source>
        <dbReference type="EMBL" id="TCD63586.1"/>
    </source>
</evidence>
<feature type="compositionally biased region" description="Low complexity" evidence="2">
    <location>
        <begin position="310"/>
        <end position="336"/>
    </location>
</feature>
<feature type="compositionally biased region" description="Low complexity" evidence="2">
    <location>
        <begin position="1688"/>
        <end position="1705"/>
    </location>
</feature>
<feature type="compositionally biased region" description="Low complexity" evidence="2">
    <location>
        <begin position="945"/>
        <end position="954"/>
    </location>
</feature>
<feature type="region of interest" description="Disordered" evidence="2">
    <location>
        <begin position="658"/>
        <end position="728"/>
    </location>
</feature>
<organism evidence="5 6">
    <name type="scientific">Steccherinum ochraceum</name>
    <dbReference type="NCBI Taxonomy" id="92696"/>
    <lineage>
        <taxon>Eukaryota</taxon>
        <taxon>Fungi</taxon>
        <taxon>Dikarya</taxon>
        <taxon>Basidiomycota</taxon>
        <taxon>Agaricomycotina</taxon>
        <taxon>Agaricomycetes</taxon>
        <taxon>Polyporales</taxon>
        <taxon>Steccherinaceae</taxon>
        <taxon>Steccherinum</taxon>
    </lineage>
</organism>
<feature type="region of interest" description="Disordered" evidence="2">
    <location>
        <begin position="2226"/>
        <end position="2339"/>
    </location>
</feature>
<feature type="compositionally biased region" description="Polar residues" evidence="2">
    <location>
        <begin position="243"/>
        <end position="256"/>
    </location>
</feature>
<feature type="compositionally biased region" description="Low complexity" evidence="2">
    <location>
        <begin position="393"/>
        <end position="403"/>
    </location>
</feature>
<feature type="compositionally biased region" description="Low complexity" evidence="2">
    <location>
        <begin position="491"/>
        <end position="501"/>
    </location>
</feature>
<evidence type="ECO:0000313" key="6">
    <source>
        <dbReference type="Proteomes" id="UP000292702"/>
    </source>
</evidence>